<organism evidence="3 4">
    <name type="scientific">Stackebrandtia albiflava</name>
    <dbReference type="NCBI Taxonomy" id="406432"/>
    <lineage>
        <taxon>Bacteria</taxon>
        <taxon>Bacillati</taxon>
        <taxon>Actinomycetota</taxon>
        <taxon>Actinomycetes</taxon>
        <taxon>Glycomycetales</taxon>
        <taxon>Glycomycetaceae</taxon>
        <taxon>Stackebrandtia</taxon>
    </lineage>
</organism>
<dbReference type="EMBL" id="VLLL01000005">
    <property type="protein sequence ID" value="TWJ14699.1"/>
    <property type="molecule type" value="Genomic_DNA"/>
</dbReference>
<reference evidence="3 4" key="1">
    <citation type="journal article" date="2013" name="Stand. Genomic Sci.">
        <title>Genomic Encyclopedia of Type Strains, Phase I: The one thousand microbial genomes (KMG-I) project.</title>
        <authorList>
            <person name="Kyrpides N.C."/>
            <person name="Woyke T."/>
            <person name="Eisen J.A."/>
            <person name="Garrity G."/>
            <person name="Lilburn T.G."/>
            <person name="Beck B.J."/>
            <person name="Whitman W.B."/>
            <person name="Hugenholtz P."/>
            <person name="Klenk H.P."/>
        </authorList>
    </citation>
    <scope>NUCLEOTIDE SEQUENCE [LARGE SCALE GENOMIC DNA]</scope>
    <source>
        <strain evidence="3 4">DSM 45044</strain>
    </source>
</reference>
<evidence type="ECO:0000313" key="3">
    <source>
        <dbReference type="EMBL" id="TWJ14699.1"/>
    </source>
</evidence>
<accession>A0A562V9Y5</accession>
<keyword evidence="4" id="KW-1185">Reference proteome</keyword>
<dbReference type="AlphaFoldDB" id="A0A562V9Y5"/>
<evidence type="ECO:0000256" key="2">
    <source>
        <dbReference type="SAM" id="Phobius"/>
    </source>
</evidence>
<evidence type="ECO:0000256" key="1">
    <source>
        <dbReference type="SAM" id="MobiDB-lite"/>
    </source>
</evidence>
<keyword evidence="2" id="KW-0812">Transmembrane</keyword>
<sequence length="261" mass="27029">MGPGPGHPPPPMGAGPPPPPGAPGFRPPPPPKKSSAGLVIGLIAGVLAVLCLGGVGGWYFLLGPGSGPGEPANPWPASYDPAVAAVPAGTTFFIDKPDSWEICVLLDLSPVEQVMPLDGNPKAETDTNDDGTGSFSCSGQLRQSAVEHDDRNPVGVFDLFMYAEADQATAEELYEGIWQFDGYQPPEPIALGDEAQVGIKEDQSEGDLDVAMTFRNGNLVGWAVLSVRYSDLAVAPKPEVLTNVLLDLANGGMGVLAEASS</sequence>
<keyword evidence="2" id="KW-1133">Transmembrane helix</keyword>
<keyword evidence="2" id="KW-0472">Membrane</keyword>
<comment type="caution">
    <text evidence="3">The sequence shown here is derived from an EMBL/GenBank/DDBJ whole genome shotgun (WGS) entry which is preliminary data.</text>
</comment>
<dbReference type="Proteomes" id="UP000321617">
    <property type="component" value="Unassembled WGS sequence"/>
</dbReference>
<feature type="transmembrane region" description="Helical" evidence="2">
    <location>
        <begin position="36"/>
        <end position="61"/>
    </location>
</feature>
<name>A0A562V9Y5_9ACTN</name>
<evidence type="ECO:0000313" key="4">
    <source>
        <dbReference type="Proteomes" id="UP000321617"/>
    </source>
</evidence>
<feature type="region of interest" description="Disordered" evidence="1">
    <location>
        <begin position="1"/>
        <end position="31"/>
    </location>
</feature>
<proteinExistence type="predicted"/>
<protein>
    <submittedName>
        <fullName evidence="3">Uncharacterized protein</fullName>
    </submittedName>
</protein>
<gene>
    <name evidence="3" type="ORF">LX16_0388</name>
</gene>